<dbReference type="SMART" id="SM00220">
    <property type="entry name" value="S_TKc"/>
    <property type="match status" value="1"/>
</dbReference>
<dbReference type="GO" id="GO:0005524">
    <property type="term" value="F:ATP binding"/>
    <property type="evidence" value="ECO:0007669"/>
    <property type="project" value="InterPro"/>
</dbReference>
<evidence type="ECO:0000256" key="5">
    <source>
        <dbReference type="ARBA" id="ARBA00023134"/>
    </source>
</evidence>
<dbReference type="PANTHER" id="PTHR45709:SF2">
    <property type="entry name" value="LARGE SUBUNIT GTPASE 1 HOMOLOG"/>
    <property type="match status" value="1"/>
</dbReference>
<keyword evidence="10" id="KW-1185">Reference proteome</keyword>
<evidence type="ECO:0000259" key="7">
    <source>
        <dbReference type="PROSITE" id="PS50011"/>
    </source>
</evidence>
<dbReference type="EMBL" id="NHYE01005666">
    <property type="protein sequence ID" value="PPQ64532.1"/>
    <property type="molecule type" value="Genomic_DNA"/>
</dbReference>
<dbReference type="FunCoup" id="A0A409VBZ2">
    <property type="interactions" value="858"/>
</dbReference>
<keyword evidence="5" id="KW-0342">GTP-binding</keyword>
<evidence type="ECO:0000256" key="2">
    <source>
        <dbReference type="ARBA" id="ARBA00022490"/>
    </source>
</evidence>
<dbReference type="Gene3D" id="1.10.510.10">
    <property type="entry name" value="Transferase(Phosphotransferase) domain 1"/>
    <property type="match status" value="1"/>
</dbReference>
<dbReference type="GO" id="GO:0004672">
    <property type="term" value="F:protein kinase activity"/>
    <property type="evidence" value="ECO:0007669"/>
    <property type="project" value="InterPro"/>
</dbReference>
<dbReference type="InterPro" id="IPR000719">
    <property type="entry name" value="Prot_kinase_dom"/>
</dbReference>
<dbReference type="Gene3D" id="3.40.50.300">
    <property type="entry name" value="P-loop containing nucleotide triphosphate hydrolases"/>
    <property type="match status" value="1"/>
</dbReference>
<dbReference type="PROSITE" id="PS00108">
    <property type="entry name" value="PROTEIN_KINASE_ST"/>
    <property type="match status" value="1"/>
</dbReference>
<dbReference type="InterPro" id="IPR006073">
    <property type="entry name" value="GTP-bd"/>
</dbReference>
<comment type="caution">
    <text evidence="9">The sequence shown here is derived from an EMBL/GenBank/DDBJ whole genome shotgun (WGS) entry which is preliminary data.</text>
</comment>
<evidence type="ECO:0000313" key="9">
    <source>
        <dbReference type="EMBL" id="PPQ64532.1"/>
    </source>
</evidence>
<organism evidence="9 10">
    <name type="scientific">Gymnopilus dilepis</name>
    <dbReference type="NCBI Taxonomy" id="231916"/>
    <lineage>
        <taxon>Eukaryota</taxon>
        <taxon>Fungi</taxon>
        <taxon>Dikarya</taxon>
        <taxon>Basidiomycota</taxon>
        <taxon>Agaricomycotina</taxon>
        <taxon>Agaricomycetes</taxon>
        <taxon>Agaricomycetidae</taxon>
        <taxon>Agaricales</taxon>
        <taxon>Agaricineae</taxon>
        <taxon>Hymenogastraceae</taxon>
        <taxon>Gymnopilus</taxon>
    </lineage>
</organism>
<evidence type="ECO:0008006" key="11">
    <source>
        <dbReference type="Google" id="ProtNLM"/>
    </source>
</evidence>
<dbReference type="PROSITE" id="PS51721">
    <property type="entry name" value="G_CP"/>
    <property type="match status" value="1"/>
</dbReference>
<keyword evidence="3" id="KW-0547">Nucleotide-binding</keyword>
<feature type="region of interest" description="Disordered" evidence="6">
    <location>
        <begin position="270"/>
        <end position="318"/>
    </location>
</feature>
<dbReference type="GO" id="GO:0003924">
    <property type="term" value="F:GTPase activity"/>
    <property type="evidence" value="ECO:0007669"/>
    <property type="project" value="InterPro"/>
</dbReference>
<dbReference type="Proteomes" id="UP000284706">
    <property type="component" value="Unassembled WGS sequence"/>
</dbReference>
<dbReference type="GO" id="GO:0000054">
    <property type="term" value="P:ribosomal subunit export from nucleus"/>
    <property type="evidence" value="ECO:0007669"/>
    <property type="project" value="TreeGrafter"/>
</dbReference>
<dbReference type="GO" id="GO:0005525">
    <property type="term" value="F:GTP binding"/>
    <property type="evidence" value="ECO:0007669"/>
    <property type="project" value="UniProtKB-KW"/>
</dbReference>
<reference evidence="9 10" key="1">
    <citation type="journal article" date="2018" name="Evol. Lett.">
        <title>Horizontal gene cluster transfer increased hallucinogenic mushroom diversity.</title>
        <authorList>
            <person name="Reynolds H.T."/>
            <person name="Vijayakumar V."/>
            <person name="Gluck-Thaler E."/>
            <person name="Korotkin H.B."/>
            <person name="Matheny P.B."/>
            <person name="Slot J.C."/>
        </authorList>
    </citation>
    <scope>NUCLEOTIDE SEQUENCE [LARGE SCALE GENOMIC DNA]</scope>
    <source>
        <strain evidence="9 10">SRW20</strain>
    </source>
</reference>
<proteinExistence type="predicted"/>
<feature type="compositionally biased region" description="Basic and acidic residues" evidence="6">
    <location>
        <begin position="97"/>
        <end position="106"/>
    </location>
</feature>
<dbReference type="PANTHER" id="PTHR45709">
    <property type="entry name" value="LARGE SUBUNIT GTPASE 1 HOMOLOG-RELATED"/>
    <property type="match status" value="1"/>
</dbReference>
<dbReference type="AlphaFoldDB" id="A0A409VBZ2"/>
<dbReference type="InParanoid" id="A0A409VBZ2"/>
<dbReference type="SUPFAM" id="SSF52540">
    <property type="entry name" value="P-loop containing nucleoside triphosphate hydrolases"/>
    <property type="match status" value="1"/>
</dbReference>
<accession>A0A409VBZ2</accession>
<dbReference type="GO" id="GO:0005829">
    <property type="term" value="C:cytosol"/>
    <property type="evidence" value="ECO:0007669"/>
    <property type="project" value="TreeGrafter"/>
</dbReference>
<dbReference type="InterPro" id="IPR030378">
    <property type="entry name" value="G_CP_dom"/>
</dbReference>
<dbReference type="Pfam" id="PF00069">
    <property type="entry name" value="Pkinase"/>
    <property type="match status" value="1"/>
</dbReference>
<dbReference type="InterPro" id="IPR008271">
    <property type="entry name" value="Ser/Thr_kinase_AS"/>
</dbReference>
<feature type="domain" description="CP-type G" evidence="8">
    <location>
        <begin position="162"/>
        <end position="409"/>
    </location>
</feature>
<sequence length="855" mass="95741">MPPKGRDHNPSGLGRAIINRKVKDARKAQESGLYAVDVDSSTRLKSVTQERDLDEFLNTAQLAGTEFTAERRNVKIIQQSTGSSQNPHLLSEQEEQQVLHEQEQNKQRLRVPRRPPWKKSMTLAELDRQEKASFLEWRRGLAELQDRDKFLLTPFERNIEVWRQLWRVLERSHLIVQIVDARNPLRFRCEDLEAYVQDVEGNEGEAGTGKGKRRSMLLINKADLLTARQRRQWADYFDQQNIRFAFYSAANATARQQAEREAEERLSNILRGTTSDSSDSEGDRPPISGQSASEGEESSDDEVYFSAEEDTEDGQDPRARVLSVQELENMFLTMAPDLSEFVDASGKPPQKLVVGLVGYPNVGKSSTINSLLGEKKVSVSSTPGKTKHFQTIHLSDSIVLCDCPGLVFPQFATTKADLVCDGVLPIDQLREYTGPISLVTLRVPKEIIEATYGLTIKTRGIEEGGDGRVTAENLLVAYAIARGFTRSGQGNPDEARAARYILKDYVNGKLLFCHPPPGISDVSFNEETHRNSLLRVAGKKRAPVTRVGKDADTFVPGSAAATNQESVLPAQATGSKSHKIDDEFFERNSVLQSRPTALDTGKAFSRSMLYPHQNAVANDGTPIPANQARLLALLQNAEGGSFATVHLALDPEMDRQVACKSIRTRKDSEIGQVMKELFNVRTMQPNINEIYDTEEDKKFIHIFLQLCTGGDLFTYITHTTGTGNRICEAEAKYIMYQLLLALKYLHDKMISHRDLKPENILLHCPGPYPRILLADFGLARPNAYQETFNVCGTVSYLPPEGILALDHKHLGYIGMPSDCWSAGVILYIMLWYAHSNCHVALNRQHAFQWCASLRQ</sequence>
<keyword evidence="4" id="KW-0378">Hydrolase</keyword>
<evidence type="ECO:0000313" key="10">
    <source>
        <dbReference type="Proteomes" id="UP000284706"/>
    </source>
</evidence>
<dbReference type="Pfam" id="PF01926">
    <property type="entry name" value="MMR_HSR1"/>
    <property type="match status" value="1"/>
</dbReference>
<protein>
    <recommendedName>
        <fullName evidence="11">CP-type G domain-containing protein</fullName>
    </recommendedName>
</protein>
<dbReference type="PROSITE" id="PS50011">
    <property type="entry name" value="PROTEIN_KINASE_DOM"/>
    <property type="match status" value="1"/>
</dbReference>
<dbReference type="SUPFAM" id="SSF56112">
    <property type="entry name" value="Protein kinase-like (PK-like)"/>
    <property type="match status" value="1"/>
</dbReference>
<keyword evidence="2" id="KW-0963">Cytoplasm</keyword>
<gene>
    <name evidence="9" type="ORF">CVT26_002071</name>
</gene>
<evidence type="ECO:0000256" key="4">
    <source>
        <dbReference type="ARBA" id="ARBA00022801"/>
    </source>
</evidence>
<dbReference type="STRING" id="231916.A0A409VBZ2"/>
<dbReference type="OrthoDB" id="61815at2759"/>
<evidence type="ECO:0000256" key="3">
    <source>
        <dbReference type="ARBA" id="ARBA00022741"/>
    </source>
</evidence>
<dbReference type="CDD" id="cd01857">
    <property type="entry name" value="HSR1_MMR1"/>
    <property type="match status" value="1"/>
</dbReference>
<feature type="compositionally biased region" description="Acidic residues" evidence="6">
    <location>
        <begin position="294"/>
        <end position="314"/>
    </location>
</feature>
<dbReference type="InterPro" id="IPR011009">
    <property type="entry name" value="Kinase-like_dom_sf"/>
</dbReference>
<evidence type="ECO:0000259" key="8">
    <source>
        <dbReference type="PROSITE" id="PS51721"/>
    </source>
</evidence>
<evidence type="ECO:0000256" key="6">
    <source>
        <dbReference type="SAM" id="MobiDB-lite"/>
    </source>
</evidence>
<dbReference type="InterPro" id="IPR043358">
    <property type="entry name" value="GNL1-like"/>
</dbReference>
<feature type="region of interest" description="Disordered" evidence="6">
    <location>
        <begin position="80"/>
        <end position="111"/>
    </location>
</feature>
<comment type="subcellular location">
    <subcellularLocation>
        <location evidence="1">Cytoplasm</location>
    </subcellularLocation>
</comment>
<feature type="domain" description="Protein kinase" evidence="7">
    <location>
        <begin position="631"/>
        <end position="855"/>
    </location>
</feature>
<name>A0A409VBZ2_9AGAR</name>
<dbReference type="InterPro" id="IPR027417">
    <property type="entry name" value="P-loop_NTPase"/>
</dbReference>
<evidence type="ECO:0000256" key="1">
    <source>
        <dbReference type="ARBA" id="ARBA00004496"/>
    </source>
</evidence>